<evidence type="ECO:0000313" key="4">
    <source>
        <dbReference type="Proteomes" id="UP001497525"/>
    </source>
</evidence>
<feature type="region of interest" description="Disordered" evidence="2">
    <location>
        <begin position="1260"/>
        <end position="1280"/>
    </location>
</feature>
<evidence type="ECO:0000256" key="1">
    <source>
        <dbReference type="SAM" id="Coils"/>
    </source>
</evidence>
<reference evidence="3" key="1">
    <citation type="submission" date="2024-06" db="EMBL/GenBank/DDBJ databases">
        <authorList>
            <person name="Liu X."/>
            <person name="Lenzi L."/>
            <person name="Haldenby T S."/>
            <person name="Uol C."/>
        </authorList>
    </citation>
    <scope>NUCLEOTIDE SEQUENCE</scope>
</reference>
<feature type="compositionally biased region" description="Low complexity" evidence="2">
    <location>
        <begin position="786"/>
        <end position="800"/>
    </location>
</feature>
<sequence length="1647" mass="178909">MVACRTQHQSGHTLYVASPAIKPTTQTILRGLDRPATTETKGRKGSHRLETGPSGRSSFGRSNFHFDDQLSSYQKREPGSLDEASRARAQFSFFVFELVKCLLSIAPRSYFAQFLSTLACGATVYRPTSQIRVNAAGGSIASPISEACVPGGYQYPSFRGLPAKSVVPEIDRNPHCEEDKFSNVQRCLVHLRDLGHWKGDLNPQDFVLFKSKAITDVLDSLFRIQWNSSNKADFMPGLPKEGKRASGLQPPSAAMVSNRRFINPKAGSSSPLPVRCSTTGKMYKQRSEADHNVVMQSNRIPSHTPHSCPTDQNKYGYHYPSETHTIGTSGIIRPGLISGTKSNFVDLSALSRRASSVSYRSSISSSQSEATSNCSTPTGVGGVDEAQSPAVPRSSFSLRYDVQQSPATPVPCTGPPKEPSWPNQPIQMIRQDQYSRPEAPQEWSQPASSCYQSSGPSHPPNEFHSQPVMMVRPKVSYRDHLNVRDAGQLGFSGKSLQFRLPFYGDADERRRLKAFNKKRQKSTDVEKTESRAEGSSGNVSSSTGSSRTHQAFGKSDGTCLANDPPDSHTQEPIDAIQANRIIGKSNFRDPVTNQFSSNAKNDLYYPTAHAHFQPIPLHPFPPQHSVNGRGSEPPPSSHVNCPALSWVQNTQRRVSIVAAPTQYDAPKETRSHRSGAGLSRDLLPTTVQSAIRNTPSDASNTFVNLSPYLQNEHPQTTPPDGSNTTPHIYYGRTALNLSKMTAPADLNLLRLPAKRISLDEISSIALSATEPVQPVLRKPASPQKTPSLPSSNSASSSLSAGEDKNFCDSGISSSSYSKDSACTSPSENPSNKGALSIGVCLNSSLSSQNESSGASEKSVPLTVSDSSVSLEQWDNCRAKSVEPPSNCSDRIRSVLSSSKLQRPTTGVKPPHSSVPKMLEPMVSRDSECAKILSRQRAKELYSVVKNRENHKLITASPKLRASSVCSKMNTCETSLSLPGQSRPVRPQSLRKPSSELIAVTSNSNQLIFSPCTSEPNNIYITEDVGQQLCMPDRDVNDNHGQGQINTQEDHAHVSQLPAVNGNKTGDQPPLDKTDATYSVCPTGLPPMNRTTMYPAQNCRQPGPTHENFCLNSHAVTSVADMTHFQLVQTEPNKSSEAKLEKTPTSGIECDYRSLDHVKGGTSSPELIYKDPSTLSLSDSKSNLYAPFSDFALLTKGSKSETAGFTDAGGNMIDPDQLLSSLSKLNLDAGANGPLWDKTCFSDVESEYAALELLLPLPKIPTDQQERLPPKSSFDESSSQSFFEPGYYSDTEAAFTNQQAPRPSTVLGSFIDRRQGGSVFGSPSTNARLPIASVAPIMAETKQTRASNSSIYAHSNLSAPCSHGQPRDSFAKSKHPNSEADTGSEPPLGLDSLHCLEDTKWPRLRSAQSVSHSLSTDRANSVTSVSGPYAHKPNVLENVKLPYPMGPLNLNHGVCSQSLQVVRPSISNYALHRKNSCSAGFSVPDTASKETGCLGGMDTPPGFLSCGERMFGSGIPSCISALETNTSQIETQYTQIEVERLRRELKRSKEQIFTLTSQLSIGVLGRVFNGNTKSTKMGTGVSMRTQEHDVSASLTGSKVLHIPTWIERSDVKTFHENMNLADFARFSSPMPYCVATWIVTQIDLHVVS</sequence>
<evidence type="ECO:0000313" key="3">
    <source>
        <dbReference type="EMBL" id="CAL5132161.1"/>
    </source>
</evidence>
<evidence type="ECO:0000256" key="2">
    <source>
        <dbReference type="SAM" id="MobiDB-lite"/>
    </source>
</evidence>
<name>A0AAV2T7K8_CALDB</name>
<feature type="region of interest" description="Disordered" evidence="2">
    <location>
        <begin position="513"/>
        <end position="571"/>
    </location>
</feature>
<comment type="caution">
    <text evidence="3">The sequence shown here is derived from an EMBL/GenBank/DDBJ whole genome shotgun (WGS) entry which is preliminary data.</text>
</comment>
<proteinExistence type="predicted"/>
<feature type="compositionally biased region" description="Polar residues" evidence="2">
    <location>
        <begin position="421"/>
        <end position="434"/>
    </location>
</feature>
<organism evidence="3 4">
    <name type="scientific">Calicophoron daubneyi</name>
    <name type="common">Rumen fluke</name>
    <name type="synonym">Paramphistomum daubneyi</name>
    <dbReference type="NCBI Taxonomy" id="300641"/>
    <lineage>
        <taxon>Eukaryota</taxon>
        <taxon>Metazoa</taxon>
        <taxon>Spiralia</taxon>
        <taxon>Lophotrochozoa</taxon>
        <taxon>Platyhelminthes</taxon>
        <taxon>Trematoda</taxon>
        <taxon>Digenea</taxon>
        <taxon>Plagiorchiida</taxon>
        <taxon>Pronocephalata</taxon>
        <taxon>Paramphistomoidea</taxon>
        <taxon>Paramphistomidae</taxon>
        <taxon>Calicophoron</taxon>
    </lineage>
</organism>
<feature type="coiled-coil region" evidence="1">
    <location>
        <begin position="1530"/>
        <end position="1557"/>
    </location>
</feature>
<gene>
    <name evidence="3" type="ORF">CDAUBV1_LOCUS4871</name>
</gene>
<feature type="compositionally biased region" description="Polar residues" evidence="2">
    <location>
        <begin position="394"/>
        <end position="407"/>
    </location>
</feature>
<feature type="compositionally biased region" description="Pro residues" evidence="2">
    <location>
        <begin position="408"/>
        <end position="419"/>
    </location>
</feature>
<feature type="region of interest" description="Disordered" evidence="2">
    <location>
        <begin position="31"/>
        <end position="63"/>
    </location>
</feature>
<dbReference type="EMBL" id="CAXLJL010000120">
    <property type="protein sequence ID" value="CAL5132161.1"/>
    <property type="molecule type" value="Genomic_DNA"/>
</dbReference>
<feature type="compositionally biased region" description="Low complexity" evidence="2">
    <location>
        <begin position="359"/>
        <end position="372"/>
    </location>
</feature>
<feature type="region of interest" description="Disordered" evidence="2">
    <location>
        <begin position="775"/>
        <end position="802"/>
    </location>
</feature>
<protein>
    <submittedName>
        <fullName evidence="3">Uncharacterized protein</fullName>
    </submittedName>
</protein>
<accession>A0AAV2T7K8</accession>
<dbReference type="Proteomes" id="UP001497525">
    <property type="component" value="Unassembled WGS sequence"/>
</dbReference>
<keyword evidence="1" id="KW-0175">Coiled coil</keyword>
<feature type="region of interest" description="Disordered" evidence="2">
    <location>
        <begin position="898"/>
        <end position="917"/>
    </location>
</feature>
<feature type="compositionally biased region" description="Low complexity" evidence="2">
    <location>
        <begin position="534"/>
        <end position="546"/>
    </location>
</feature>
<feature type="region of interest" description="Disordered" evidence="2">
    <location>
        <begin position="359"/>
        <end position="465"/>
    </location>
</feature>
<feature type="compositionally biased region" description="Polar residues" evidence="2">
    <location>
        <begin position="442"/>
        <end position="456"/>
    </location>
</feature>
<feature type="region of interest" description="Disordered" evidence="2">
    <location>
        <begin position="1356"/>
        <end position="1390"/>
    </location>
</feature>
<feature type="compositionally biased region" description="Basic and acidic residues" evidence="2">
    <location>
        <begin position="521"/>
        <end position="532"/>
    </location>
</feature>